<name>A0ABP9EP59_9ACTN</name>
<evidence type="ECO:0000256" key="1">
    <source>
        <dbReference type="SAM" id="MobiDB-lite"/>
    </source>
</evidence>
<feature type="domain" description="HTH cro/C1-type" evidence="2">
    <location>
        <begin position="15"/>
        <end position="68"/>
    </location>
</feature>
<evidence type="ECO:0000313" key="3">
    <source>
        <dbReference type="EMBL" id="GAA4882215.1"/>
    </source>
</evidence>
<keyword evidence="4" id="KW-1185">Reference proteome</keyword>
<dbReference type="Proteomes" id="UP001501752">
    <property type="component" value="Unassembled WGS sequence"/>
</dbReference>
<evidence type="ECO:0000259" key="2">
    <source>
        <dbReference type="PROSITE" id="PS50943"/>
    </source>
</evidence>
<dbReference type="Gene3D" id="1.10.260.40">
    <property type="entry name" value="lambda repressor-like DNA-binding domains"/>
    <property type="match status" value="1"/>
</dbReference>
<dbReference type="InterPro" id="IPR001387">
    <property type="entry name" value="Cro/C1-type_HTH"/>
</dbReference>
<protein>
    <submittedName>
        <fullName evidence="3">Helix-turn-helix transcriptional regulator</fullName>
    </submittedName>
</protein>
<accession>A0ABP9EP59</accession>
<feature type="region of interest" description="Disordered" evidence="1">
    <location>
        <begin position="173"/>
        <end position="197"/>
    </location>
</feature>
<dbReference type="SMART" id="SM00530">
    <property type="entry name" value="HTH_XRE"/>
    <property type="match status" value="1"/>
</dbReference>
<comment type="caution">
    <text evidence="3">The sequence shown here is derived from an EMBL/GenBank/DDBJ whole genome shotgun (WGS) entry which is preliminary data.</text>
</comment>
<dbReference type="CDD" id="cd00093">
    <property type="entry name" value="HTH_XRE"/>
    <property type="match status" value="1"/>
</dbReference>
<dbReference type="SUPFAM" id="SSF47413">
    <property type="entry name" value="lambda repressor-like DNA-binding domains"/>
    <property type="match status" value="1"/>
</dbReference>
<organism evidence="3 4">
    <name type="scientific">Kitasatospora terrestris</name>
    <dbReference type="NCBI Taxonomy" id="258051"/>
    <lineage>
        <taxon>Bacteria</taxon>
        <taxon>Bacillati</taxon>
        <taxon>Actinomycetota</taxon>
        <taxon>Actinomycetes</taxon>
        <taxon>Kitasatosporales</taxon>
        <taxon>Streptomycetaceae</taxon>
        <taxon>Kitasatospora</taxon>
    </lineage>
</organism>
<dbReference type="RefSeq" id="WP_345701246.1">
    <property type="nucleotide sequence ID" value="NZ_BAABIS010000001.1"/>
</dbReference>
<dbReference type="EMBL" id="BAABIS010000001">
    <property type="protein sequence ID" value="GAA4882215.1"/>
    <property type="molecule type" value="Genomic_DNA"/>
</dbReference>
<dbReference type="PROSITE" id="PS50943">
    <property type="entry name" value="HTH_CROC1"/>
    <property type="match status" value="1"/>
</dbReference>
<proteinExistence type="predicted"/>
<gene>
    <name evidence="3" type="ORF">GCM10023235_73410</name>
</gene>
<dbReference type="Pfam" id="PF13560">
    <property type="entry name" value="HTH_31"/>
    <property type="match status" value="1"/>
</dbReference>
<reference evidence="4" key="1">
    <citation type="journal article" date="2019" name="Int. J. Syst. Evol. Microbiol.">
        <title>The Global Catalogue of Microorganisms (GCM) 10K type strain sequencing project: providing services to taxonomists for standard genome sequencing and annotation.</title>
        <authorList>
            <consortium name="The Broad Institute Genomics Platform"/>
            <consortium name="The Broad Institute Genome Sequencing Center for Infectious Disease"/>
            <person name="Wu L."/>
            <person name="Ma J."/>
        </authorList>
    </citation>
    <scope>NUCLEOTIDE SEQUENCE [LARGE SCALE GENOMIC DNA]</scope>
    <source>
        <strain evidence="4">JCM 13006</strain>
    </source>
</reference>
<sequence>MGHPAGGWESFGACLRSWRRRAGYTQAQLGAAIGYDHTAVSRLEHGARRATPRLALRLDELLGAGGELADACGAAERVGREGSALAEPLTRMPLPVAGGEGGPAGAGFVPRELPEYGLLCPLHGAEGCELPSGEDVLALHAEFCAGTRAGVDADTVHALAGALVAWLRAAEPATGRGGPPRDADGHPAPATGPERSLEGTLRVVVDRLAASGARERGVWAHLAAEYAHAAGTLRMQRGRGATAMVCFDRALGWAELAGDALTQVAALSDMAVLSLLDGDPPAAAGFAREISRAAPGRHWSGALSQLGLARAEAAAGDVRAVVRHVGRARLHLDHLDGSEESAAPWLAAESLRLRVESGAAAALRDVAVLSGDVRFARRALGAAQTALELLGDGQLPSARMMLAVRAADCRLCAGDPAAAVEVLAPVLAEAAGSGLPALVRHEVRGLRDRLAERAAGPEAAETVRRLGALL</sequence>
<evidence type="ECO:0000313" key="4">
    <source>
        <dbReference type="Proteomes" id="UP001501752"/>
    </source>
</evidence>
<dbReference type="InterPro" id="IPR010982">
    <property type="entry name" value="Lambda_DNA-bd_dom_sf"/>
</dbReference>